<comment type="caution">
    <text evidence="1">The sequence shown here is derived from an EMBL/GenBank/DDBJ whole genome shotgun (WGS) entry which is preliminary data.</text>
</comment>
<feature type="non-terminal residue" evidence="1">
    <location>
        <position position="1"/>
    </location>
</feature>
<reference evidence="1 2" key="1">
    <citation type="journal article" date="2024" name="BMC Genomics">
        <title>Genome assembly of redclaw crayfish (Cherax quadricarinatus) provides insights into its immune adaptation and hypoxia tolerance.</title>
        <authorList>
            <person name="Liu Z."/>
            <person name="Zheng J."/>
            <person name="Li H."/>
            <person name="Fang K."/>
            <person name="Wang S."/>
            <person name="He J."/>
            <person name="Zhou D."/>
            <person name="Weng S."/>
            <person name="Chi M."/>
            <person name="Gu Z."/>
            <person name="He J."/>
            <person name="Li F."/>
            <person name="Wang M."/>
        </authorList>
    </citation>
    <scope>NUCLEOTIDE SEQUENCE [LARGE SCALE GENOMIC DNA]</scope>
    <source>
        <strain evidence="1">ZL_2023a</strain>
    </source>
</reference>
<gene>
    <name evidence="1" type="ORF">OTU49_002170</name>
</gene>
<accession>A0AAW0XCT5</accession>
<dbReference type="AlphaFoldDB" id="A0AAW0XCT5"/>
<dbReference type="Proteomes" id="UP001445076">
    <property type="component" value="Unassembled WGS sequence"/>
</dbReference>
<protein>
    <submittedName>
        <fullName evidence="1">Uncharacterized protein</fullName>
    </submittedName>
</protein>
<feature type="non-terminal residue" evidence="1">
    <location>
        <position position="177"/>
    </location>
</feature>
<evidence type="ECO:0000313" key="1">
    <source>
        <dbReference type="EMBL" id="KAK8742196.1"/>
    </source>
</evidence>
<organism evidence="1 2">
    <name type="scientific">Cherax quadricarinatus</name>
    <name type="common">Australian red claw crayfish</name>
    <dbReference type="NCBI Taxonomy" id="27406"/>
    <lineage>
        <taxon>Eukaryota</taxon>
        <taxon>Metazoa</taxon>
        <taxon>Ecdysozoa</taxon>
        <taxon>Arthropoda</taxon>
        <taxon>Crustacea</taxon>
        <taxon>Multicrustacea</taxon>
        <taxon>Malacostraca</taxon>
        <taxon>Eumalacostraca</taxon>
        <taxon>Eucarida</taxon>
        <taxon>Decapoda</taxon>
        <taxon>Pleocyemata</taxon>
        <taxon>Astacidea</taxon>
        <taxon>Parastacoidea</taxon>
        <taxon>Parastacidae</taxon>
        <taxon>Cherax</taxon>
    </lineage>
</organism>
<keyword evidence="2" id="KW-1185">Reference proteome</keyword>
<evidence type="ECO:0000313" key="2">
    <source>
        <dbReference type="Proteomes" id="UP001445076"/>
    </source>
</evidence>
<dbReference type="EMBL" id="JARKIK010000029">
    <property type="protein sequence ID" value="KAK8742196.1"/>
    <property type="molecule type" value="Genomic_DNA"/>
</dbReference>
<proteinExistence type="predicted"/>
<sequence length="177" mass="19075">IAPLQSHIYTALLNTTMILAENLIKLMKCQEEPFAPANKLIILWHIAASVKATFSSLSLSSTSSSSGVYIFNTWLHAVSSQVLLSVFSNKLQGCVWHEIKKSIIQGCNGIVNVPKVPPVPVWPPGCSSCKSTPHDNLPKYLTETKASEEITKVLVSYGVSECVCGHRGVALGTALVV</sequence>
<name>A0AAW0XCT5_CHEQU</name>